<feature type="transmembrane region" description="Helical" evidence="7">
    <location>
        <begin position="202"/>
        <end position="227"/>
    </location>
</feature>
<keyword evidence="6 7" id="KW-0472">Membrane</keyword>
<dbReference type="GO" id="GO:0005886">
    <property type="term" value="C:plasma membrane"/>
    <property type="evidence" value="ECO:0007669"/>
    <property type="project" value="UniProtKB-SubCell"/>
</dbReference>
<dbReference type="InterPro" id="IPR005829">
    <property type="entry name" value="Sugar_transporter_CS"/>
</dbReference>
<gene>
    <name evidence="9" type="ORF">ACH46_13600</name>
</gene>
<keyword evidence="4 7" id="KW-0812">Transmembrane</keyword>
<feature type="transmembrane region" description="Helical" evidence="7">
    <location>
        <begin position="268"/>
        <end position="287"/>
    </location>
</feature>
<dbReference type="InterPro" id="IPR020846">
    <property type="entry name" value="MFS_dom"/>
</dbReference>
<keyword evidence="10" id="KW-1185">Reference proteome</keyword>
<reference evidence="9 10" key="2">
    <citation type="journal article" date="2017" name="Int. J. Syst. Evol. Microbiol.">
        <title>Gordonia phthalatica sp. nov., a di-n-butyl phthalate-degrading bacterium isolated from activated sludge.</title>
        <authorList>
            <person name="Jin D."/>
            <person name="Kong X."/>
            <person name="Jia M."/>
            <person name="Yu X."/>
            <person name="Wang X."/>
            <person name="Zhuang X."/>
            <person name="Deng Y."/>
            <person name="Bai Z."/>
        </authorList>
    </citation>
    <scope>NUCLEOTIDE SEQUENCE [LARGE SCALE GENOMIC DNA]</scope>
    <source>
        <strain evidence="9 10">QH-11</strain>
    </source>
</reference>
<comment type="subcellular location">
    <subcellularLocation>
        <location evidence="1">Cell membrane</location>
        <topology evidence="1">Multi-pass membrane protein</topology>
    </subcellularLocation>
</comment>
<evidence type="ECO:0000256" key="1">
    <source>
        <dbReference type="ARBA" id="ARBA00004651"/>
    </source>
</evidence>
<feature type="transmembrane region" description="Helical" evidence="7">
    <location>
        <begin position="239"/>
        <end position="259"/>
    </location>
</feature>
<evidence type="ECO:0000256" key="6">
    <source>
        <dbReference type="ARBA" id="ARBA00023136"/>
    </source>
</evidence>
<feature type="transmembrane region" description="Helical" evidence="7">
    <location>
        <begin position="12"/>
        <end position="31"/>
    </location>
</feature>
<dbReference type="PROSITE" id="PS50850">
    <property type="entry name" value="MFS"/>
    <property type="match status" value="1"/>
</dbReference>
<dbReference type="SUPFAM" id="SSF103473">
    <property type="entry name" value="MFS general substrate transporter"/>
    <property type="match status" value="1"/>
</dbReference>
<feature type="transmembrane region" description="Helical" evidence="7">
    <location>
        <begin position="100"/>
        <end position="122"/>
    </location>
</feature>
<accession>A0A0N9NAF0</accession>
<dbReference type="InterPro" id="IPR011701">
    <property type="entry name" value="MFS"/>
</dbReference>
<dbReference type="GO" id="GO:0022857">
    <property type="term" value="F:transmembrane transporter activity"/>
    <property type="evidence" value="ECO:0007669"/>
    <property type="project" value="InterPro"/>
</dbReference>
<sequence>MTTATDRRHLWIVLTVLFTVGWATNHFVAMMPVLHDRNGISDAALEAAFGIYAVGLLPGLLTGGGISDRVGRKPIVLPGAAGAAFGNLLMLVWHTEPGVLVGRFAVGLGVGLAVSAGTAWCADLGGKRGTVFAGAVLTSGFAAGPLASGLIAQFTDSVAVLAPFTVTVVMSLLAVAAGLTVPNVRRTVTHDDHLVDSGTVRSLARALWTGIPMSLWVFSAITLSIVTMAGRMTAFSGPWVPGVAAVLSLGSGVVTQVIARRSMWGPRAGIGGALLVAAGLITMAVAGSDPSPLQFIVASVLLGSGYGLCLREGLLDVETYAPAAKRGLAIGVFYVGTYLGFGLPLVLRGLAPSFGIVAPMIVLALMAVASAAIRGVQLRTGVLDGR</sequence>
<feature type="transmembrane region" description="Helical" evidence="7">
    <location>
        <begin position="353"/>
        <end position="373"/>
    </location>
</feature>
<dbReference type="AlphaFoldDB" id="A0A0N9NAF0"/>
<evidence type="ECO:0000256" key="3">
    <source>
        <dbReference type="ARBA" id="ARBA00022475"/>
    </source>
</evidence>
<dbReference type="InterPro" id="IPR050171">
    <property type="entry name" value="MFS_Transporters"/>
</dbReference>
<feature type="transmembrane region" description="Helical" evidence="7">
    <location>
        <begin position="129"/>
        <end position="152"/>
    </location>
</feature>
<feature type="transmembrane region" description="Helical" evidence="7">
    <location>
        <begin position="158"/>
        <end position="181"/>
    </location>
</feature>
<dbReference type="PROSITE" id="PS00216">
    <property type="entry name" value="SUGAR_TRANSPORT_1"/>
    <property type="match status" value="1"/>
</dbReference>
<dbReference type="Gene3D" id="1.20.1250.20">
    <property type="entry name" value="MFS general substrate transporter like domains"/>
    <property type="match status" value="1"/>
</dbReference>
<dbReference type="InterPro" id="IPR036259">
    <property type="entry name" value="MFS_trans_sf"/>
</dbReference>
<dbReference type="OrthoDB" id="5242249at2"/>
<feature type="transmembrane region" description="Helical" evidence="7">
    <location>
        <begin position="43"/>
        <end position="63"/>
    </location>
</feature>
<evidence type="ECO:0000256" key="4">
    <source>
        <dbReference type="ARBA" id="ARBA00022692"/>
    </source>
</evidence>
<feature type="transmembrane region" description="Helical" evidence="7">
    <location>
        <begin position="293"/>
        <end position="315"/>
    </location>
</feature>
<protein>
    <submittedName>
        <fullName evidence="9">Multidrug transporter</fullName>
    </submittedName>
</protein>
<feature type="domain" description="Major facilitator superfamily (MFS) profile" evidence="8">
    <location>
        <begin position="9"/>
        <end position="382"/>
    </location>
</feature>
<feature type="transmembrane region" description="Helical" evidence="7">
    <location>
        <begin position="327"/>
        <end position="347"/>
    </location>
</feature>
<keyword evidence="3" id="KW-1003">Cell membrane</keyword>
<evidence type="ECO:0000256" key="5">
    <source>
        <dbReference type="ARBA" id="ARBA00022989"/>
    </source>
</evidence>
<reference evidence="10" key="1">
    <citation type="submission" date="2015-06" db="EMBL/GenBank/DDBJ databases">
        <title>Complete genome sequence and metabolic analysis of phthalate degradation pathway in Gordonia sp. QH-11.</title>
        <authorList>
            <person name="Jin D."/>
            <person name="Kong X."/>
            <person name="Bai Z."/>
        </authorList>
    </citation>
    <scope>NUCLEOTIDE SEQUENCE [LARGE SCALE GENOMIC DNA]</scope>
    <source>
        <strain evidence="10">QH-11</strain>
    </source>
</reference>
<dbReference type="Proteomes" id="UP000063789">
    <property type="component" value="Chromosome"/>
</dbReference>
<dbReference type="STRING" id="1136941.ACH46_13600"/>
<dbReference type="EMBL" id="CP011853">
    <property type="protein sequence ID" value="ALG85321.1"/>
    <property type="molecule type" value="Genomic_DNA"/>
</dbReference>
<keyword evidence="2" id="KW-0813">Transport</keyword>
<dbReference type="PANTHER" id="PTHR23517">
    <property type="entry name" value="RESISTANCE PROTEIN MDTM, PUTATIVE-RELATED-RELATED"/>
    <property type="match status" value="1"/>
</dbReference>
<dbReference type="PATRIC" id="fig|1136941.3.peg.2776"/>
<evidence type="ECO:0000313" key="10">
    <source>
        <dbReference type="Proteomes" id="UP000063789"/>
    </source>
</evidence>
<dbReference type="KEGG" id="goq:ACH46_13600"/>
<evidence type="ECO:0000259" key="8">
    <source>
        <dbReference type="PROSITE" id="PS50850"/>
    </source>
</evidence>
<dbReference type="PANTHER" id="PTHR23517:SF13">
    <property type="entry name" value="MAJOR FACILITATOR SUPERFAMILY MFS_1"/>
    <property type="match status" value="1"/>
</dbReference>
<keyword evidence="5 7" id="KW-1133">Transmembrane helix</keyword>
<evidence type="ECO:0000313" key="9">
    <source>
        <dbReference type="EMBL" id="ALG85321.1"/>
    </source>
</evidence>
<organism evidence="9 10">
    <name type="scientific">Gordonia phthalatica</name>
    <dbReference type="NCBI Taxonomy" id="1136941"/>
    <lineage>
        <taxon>Bacteria</taxon>
        <taxon>Bacillati</taxon>
        <taxon>Actinomycetota</taxon>
        <taxon>Actinomycetes</taxon>
        <taxon>Mycobacteriales</taxon>
        <taxon>Gordoniaceae</taxon>
        <taxon>Gordonia</taxon>
    </lineage>
</organism>
<dbReference type="Pfam" id="PF07690">
    <property type="entry name" value="MFS_1"/>
    <property type="match status" value="1"/>
</dbReference>
<name>A0A0N9NAF0_9ACTN</name>
<evidence type="ECO:0000256" key="2">
    <source>
        <dbReference type="ARBA" id="ARBA00022448"/>
    </source>
</evidence>
<feature type="transmembrane region" description="Helical" evidence="7">
    <location>
        <begin position="75"/>
        <end position="94"/>
    </location>
</feature>
<evidence type="ECO:0000256" key="7">
    <source>
        <dbReference type="SAM" id="Phobius"/>
    </source>
</evidence>
<dbReference type="RefSeq" id="WP_062393401.1">
    <property type="nucleotide sequence ID" value="NZ_CP011853.1"/>
</dbReference>
<proteinExistence type="predicted"/>